<dbReference type="AlphaFoldDB" id="A0A6J7ZZ02"/>
<dbReference type="Pfam" id="PF02862">
    <property type="entry name" value="DDHD"/>
    <property type="match status" value="1"/>
</dbReference>
<proteinExistence type="inferred from homology"/>
<dbReference type="EC" id="3.1.1.-" evidence="5"/>
<keyword evidence="2" id="KW-0175">Coiled coil</keyword>
<evidence type="ECO:0000313" key="5">
    <source>
        <dbReference type="EMBL" id="CAC5358178.1"/>
    </source>
</evidence>
<feature type="compositionally biased region" description="Polar residues" evidence="3">
    <location>
        <begin position="37"/>
        <end position="52"/>
    </location>
</feature>
<comment type="similarity">
    <text evidence="1">Belongs to the PA-PLA1 family.</text>
</comment>
<feature type="region of interest" description="Disordered" evidence="3">
    <location>
        <begin position="1"/>
        <end position="52"/>
    </location>
</feature>
<accession>A0A6J7ZZ02</accession>
<evidence type="ECO:0000256" key="2">
    <source>
        <dbReference type="SAM" id="Coils"/>
    </source>
</evidence>
<feature type="coiled-coil region" evidence="2">
    <location>
        <begin position="583"/>
        <end position="613"/>
    </location>
</feature>
<dbReference type="SMART" id="SM01127">
    <property type="entry name" value="DDHD"/>
    <property type="match status" value="1"/>
</dbReference>
<dbReference type="GO" id="GO:0046872">
    <property type="term" value="F:metal ion binding"/>
    <property type="evidence" value="ECO:0007669"/>
    <property type="project" value="InterPro"/>
</dbReference>
<dbReference type="InterPro" id="IPR058055">
    <property type="entry name" value="PA-PLA1"/>
</dbReference>
<protein>
    <submittedName>
        <fullName evidence="5">DDHD1</fullName>
        <ecNumber evidence="5">3.1.1.-</ecNumber>
    </submittedName>
</protein>
<dbReference type="PANTHER" id="PTHR23509:SF48">
    <property type="entry name" value="INTRACELLULAR PHOSPHOLIPASE A1"/>
    <property type="match status" value="1"/>
</dbReference>
<evidence type="ECO:0000313" key="6">
    <source>
        <dbReference type="Proteomes" id="UP000507470"/>
    </source>
</evidence>
<keyword evidence="6" id="KW-1185">Reference proteome</keyword>
<dbReference type="InterPro" id="IPR004177">
    <property type="entry name" value="DDHD_dom"/>
</dbReference>
<dbReference type="Pfam" id="PF23463">
    <property type="entry name" value="WWE_2"/>
    <property type="match status" value="1"/>
</dbReference>
<feature type="compositionally biased region" description="Basic and acidic residues" evidence="3">
    <location>
        <begin position="543"/>
        <end position="552"/>
    </location>
</feature>
<dbReference type="GO" id="GO:0004620">
    <property type="term" value="F:phospholipase activity"/>
    <property type="evidence" value="ECO:0007669"/>
    <property type="project" value="TreeGrafter"/>
</dbReference>
<feature type="coiled-coil region" evidence="2">
    <location>
        <begin position="392"/>
        <end position="429"/>
    </location>
</feature>
<name>A0A6J7ZZ02_MYTCO</name>
<dbReference type="Proteomes" id="UP000507470">
    <property type="component" value="Unassembled WGS sequence"/>
</dbReference>
<feature type="compositionally biased region" description="Polar residues" evidence="3">
    <location>
        <begin position="566"/>
        <end position="575"/>
    </location>
</feature>
<feature type="domain" description="DDHD" evidence="4">
    <location>
        <begin position="437"/>
        <end position="679"/>
    </location>
</feature>
<feature type="compositionally biased region" description="Low complexity" evidence="3">
    <location>
        <begin position="1"/>
        <end position="16"/>
    </location>
</feature>
<evidence type="ECO:0000256" key="1">
    <source>
        <dbReference type="ARBA" id="ARBA00038464"/>
    </source>
</evidence>
<evidence type="ECO:0000256" key="3">
    <source>
        <dbReference type="SAM" id="MobiDB-lite"/>
    </source>
</evidence>
<dbReference type="InterPro" id="IPR057826">
    <property type="entry name" value="WWE_C20G8.02"/>
</dbReference>
<dbReference type="PROSITE" id="PS51043">
    <property type="entry name" value="DDHD"/>
    <property type="match status" value="1"/>
</dbReference>
<gene>
    <name evidence="5" type="ORF">MCOR_1538</name>
</gene>
<dbReference type="GO" id="GO:0005737">
    <property type="term" value="C:cytoplasm"/>
    <property type="evidence" value="ECO:0007669"/>
    <property type="project" value="TreeGrafter"/>
</dbReference>
<organism evidence="5 6">
    <name type="scientific">Mytilus coruscus</name>
    <name type="common">Sea mussel</name>
    <dbReference type="NCBI Taxonomy" id="42192"/>
    <lineage>
        <taxon>Eukaryota</taxon>
        <taxon>Metazoa</taxon>
        <taxon>Spiralia</taxon>
        <taxon>Lophotrochozoa</taxon>
        <taxon>Mollusca</taxon>
        <taxon>Bivalvia</taxon>
        <taxon>Autobranchia</taxon>
        <taxon>Pteriomorphia</taxon>
        <taxon>Mytilida</taxon>
        <taxon>Mytiloidea</taxon>
        <taxon>Mytilidae</taxon>
        <taxon>Mytilinae</taxon>
        <taxon>Mytilus</taxon>
    </lineage>
</organism>
<keyword evidence="5" id="KW-0378">Hydrolase</keyword>
<sequence>MEIFSSNSRHSSSSRSSSDRLYPSLFESDEDSPDSDCFSTVSESRSTPPLTRQKNLLFPVNEEVDHLRPEEVRWLYKSKSDKKWHSFIGYDSLRIECRFRALQTIDEDEDIIDNDVISVRGGLYEVDVVLKTCKPVYWSEDESEITRGLWFYDQDWQPLEEGKKPVLLLLKFEWFYVEWNGPNDVHLYSESMSSKFARAVGNKLGLQRAGSRLQRGYRYEAVMDDKPPDITHLIFVVHGIGQKMDTGSIVKSCIELREKCVSIKNKTFPQLDCDNKRAEFLPVEWRSSLILDGDTVDSITPNKMLGFRSILNSSAMDILYYTSPLYRSEITQSLQTQINQLFDKFCGKNPYFMPSGGKISVVAHSLGAVITYDILTGWNPIVLYDQLVSKVIDEEKEQAQGSDELLNELNEAKKRVSELETLLTGVHDKQNSANSALKFKVENLFCVGSPLAVFLALRGVRPTPKGTIDHILPQSVCKRLFNLYHPYDPVAYRIEPLILKHYTTVMPLPIHKYDATNKMPYQTMKTKAYAAFESGSRSGSMEKLTEKGDKADSTSMNGADPEVTGSADTSPSRQPRFSFIGHLFKKKEIKDQMSAELKNLEKMEKEGEEIELTFDKQSRSVSMTVLPLEQAEQTDLEYRIDYQIRLGNFTNSYISLLTSHTSYWGNKDLAYFILTHLFPSLEDS</sequence>
<feature type="region of interest" description="Disordered" evidence="3">
    <location>
        <begin position="539"/>
        <end position="575"/>
    </location>
</feature>
<dbReference type="OrthoDB" id="431378at2759"/>
<evidence type="ECO:0000259" key="4">
    <source>
        <dbReference type="PROSITE" id="PS51043"/>
    </source>
</evidence>
<dbReference type="EMBL" id="CACVKT020000316">
    <property type="protein sequence ID" value="CAC5358178.1"/>
    <property type="molecule type" value="Genomic_DNA"/>
</dbReference>
<dbReference type="PANTHER" id="PTHR23509">
    <property type="entry name" value="PA-PL1 PHOSPHOLIPASE FAMILY"/>
    <property type="match status" value="1"/>
</dbReference>
<reference evidence="5 6" key="1">
    <citation type="submission" date="2020-06" db="EMBL/GenBank/DDBJ databases">
        <authorList>
            <person name="Li R."/>
            <person name="Bekaert M."/>
        </authorList>
    </citation>
    <scope>NUCLEOTIDE SEQUENCE [LARGE SCALE GENOMIC DNA]</scope>
    <source>
        <strain evidence="6">wild</strain>
    </source>
</reference>